<dbReference type="InterPro" id="IPR001434">
    <property type="entry name" value="OmcB-like_DUF11"/>
</dbReference>
<protein>
    <submittedName>
        <fullName evidence="4">Large cysteine-rich periplasmic protein OmcB</fullName>
    </submittedName>
</protein>
<feature type="domain" description="DUF11" evidence="3">
    <location>
        <begin position="186"/>
        <end position="273"/>
    </location>
</feature>
<feature type="chain" id="PRO_5022950860" evidence="2">
    <location>
        <begin position="18"/>
        <end position="656"/>
    </location>
</feature>
<evidence type="ECO:0000313" key="5">
    <source>
        <dbReference type="Proteomes" id="UP000324233"/>
    </source>
</evidence>
<dbReference type="RefSeq" id="WP_168221939.1">
    <property type="nucleotide sequence ID" value="NZ_CP042997.1"/>
</dbReference>
<dbReference type="PANTHER" id="PTHR34819:SF3">
    <property type="entry name" value="CELL SURFACE PROTEIN"/>
    <property type="match status" value="1"/>
</dbReference>
<dbReference type="InterPro" id="IPR047589">
    <property type="entry name" value="DUF11_rpt"/>
</dbReference>
<feature type="signal peptide" evidence="2">
    <location>
        <begin position="1"/>
        <end position="17"/>
    </location>
</feature>
<dbReference type="AlphaFoldDB" id="A0A5B9W5Z5"/>
<dbReference type="KEGG" id="agv:OJF2_41220"/>
<proteinExistence type="predicted"/>
<keyword evidence="2" id="KW-0732">Signal</keyword>
<organism evidence="4 5">
    <name type="scientific">Aquisphaera giovannonii</name>
    <dbReference type="NCBI Taxonomy" id="406548"/>
    <lineage>
        <taxon>Bacteria</taxon>
        <taxon>Pseudomonadati</taxon>
        <taxon>Planctomycetota</taxon>
        <taxon>Planctomycetia</taxon>
        <taxon>Isosphaerales</taxon>
        <taxon>Isosphaeraceae</taxon>
        <taxon>Aquisphaera</taxon>
    </lineage>
</organism>
<dbReference type="Pfam" id="PF01345">
    <property type="entry name" value="DUF11"/>
    <property type="match status" value="3"/>
</dbReference>
<name>A0A5B9W5Z5_9BACT</name>
<gene>
    <name evidence="4" type="primary">omcB_2</name>
    <name evidence="4" type="ORF">OJF2_41220</name>
</gene>
<accession>A0A5B9W5Z5</accession>
<sequence precursor="true">MGRRILILMAILMPTLAARPAARGQDPPLPAPAPPDDAGAPLPPAASADESPIRIPAGQDGDLPSLPHAGAEEPAASKPGTLASKPEKAAGKAGAKASEKKAAAPPKTPRPEARPRLDEDVQRTEGAGLGDPAAPPAAANPATPPAAAPPASEPATPAGSGFAIPADQVPMGKHEVVLSVEVQAPPDIVFNREHTAKLIVRNSGSADAAGVVVHDELPPGLEYVGAQPEAERPAPNLLAWTISNVSAGTERVILLKVKPTKADGAVDHAATVTFQAGSKATSRILKPQLKVEVVQTPSEGKVLKHKTAEYRISITNTGNGPARDVVVKAVLSKGLRYGSVDPGEDNSLSNPIPKLVAGQRMDLDALQVEAAQGGEQTCVVRATSPDVDFDQAVAEASRRLEVVEPKLKVNIDSHDKRYTDTVAPYTITLENEGTAPARNVRVTATLGMSGRLVATPPGAKYDPATRRLSWTVPLIEPHEKARTFAFEVRMGGVGQYEALFDVKGDTGISFADRRITDVEGLADVDLVVREKRRVVDVDGTTTFQVYLRNYGTKEATKVLVTAKLSDNMKVEETGGHNAKSYLSKETGEIVFPVIERLGAGKEMLLTIKVKVVKPEPKMGTCRVFCMHDGLDPNGKLEDMAGVKIGESRRTASVGGR</sequence>
<feature type="region of interest" description="Disordered" evidence="1">
    <location>
        <begin position="20"/>
        <end position="166"/>
    </location>
</feature>
<dbReference type="Proteomes" id="UP000324233">
    <property type="component" value="Chromosome"/>
</dbReference>
<evidence type="ECO:0000256" key="1">
    <source>
        <dbReference type="SAM" id="MobiDB-lite"/>
    </source>
</evidence>
<dbReference type="InterPro" id="IPR051172">
    <property type="entry name" value="Chlamydia_OmcB"/>
</dbReference>
<dbReference type="EMBL" id="CP042997">
    <property type="protein sequence ID" value="QEH35569.1"/>
    <property type="molecule type" value="Genomic_DNA"/>
</dbReference>
<feature type="compositionally biased region" description="Pro residues" evidence="1">
    <location>
        <begin position="142"/>
        <end position="152"/>
    </location>
</feature>
<feature type="domain" description="DUF11" evidence="3">
    <location>
        <begin position="291"/>
        <end position="391"/>
    </location>
</feature>
<dbReference type="PANTHER" id="PTHR34819">
    <property type="entry name" value="LARGE CYSTEINE-RICH PERIPLASMIC PROTEIN OMCB"/>
    <property type="match status" value="1"/>
</dbReference>
<evidence type="ECO:0000313" key="4">
    <source>
        <dbReference type="EMBL" id="QEH35569.1"/>
    </source>
</evidence>
<reference evidence="4 5" key="1">
    <citation type="submission" date="2019-08" db="EMBL/GenBank/DDBJ databases">
        <title>Deep-cultivation of Planctomycetes and their phenomic and genomic characterization uncovers novel biology.</title>
        <authorList>
            <person name="Wiegand S."/>
            <person name="Jogler M."/>
            <person name="Boedeker C."/>
            <person name="Pinto D."/>
            <person name="Vollmers J."/>
            <person name="Rivas-Marin E."/>
            <person name="Kohn T."/>
            <person name="Peeters S.H."/>
            <person name="Heuer A."/>
            <person name="Rast P."/>
            <person name="Oberbeckmann S."/>
            <person name="Bunk B."/>
            <person name="Jeske O."/>
            <person name="Meyerdierks A."/>
            <person name="Storesund J.E."/>
            <person name="Kallscheuer N."/>
            <person name="Luecker S."/>
            <person name="Lage O.M."/>
            <person name="Pohl T."/>
            <person name="Merkel B.J."/>
            <person name="Hornburger P."/>
            <person name="Mueller R.-W."/>
            <person name="Bruemmer F."/>
            <person name="Labrenz M."/>
            <person name="Spormann A.M."/>
            <person name="Op den Camp H."/>
            <person name="Overmann J."/>
            <person name="Amann R."/>
            <person name="Jetten M.S.M."/>
            <person name="Mascher T."/>
            <person name="Medema M.H."/>
            <person name="Devos D.P."/>
            <person name="Kaster A.-K."/>
            <person name="Ovreas L."/>
            <person name="Rohde M."/>
            <person name="Galperin M.Y."/>
            <person name="Jogler C."/>
        </authorList>
    </citation>
    <scope>NUCLEOTIDE SEQUENCE [LARGE SCALE GENOMIC DNA]</scope>
    <source>
        <strain evidence="4 5">OJF2</strain>
    </source>
</reference>
<feature type="compositionally biased region" description="Basic and acidic residues" evidence="1">
    <location>
        <begin position="109"/>
        <end position="123"/>
    </location>
</feature>
<feature type="compositionally biased region" description="Low complexity" evidence="1">
    <location>
        <begin position="36"/>
        <end position="49"/>
    </location>
</feature>
<keyword evidence="5" id="KW-1185">Reference proteome</keyword>
<evidence type="ECO:0000256" key="2">
    <source>
        <dbReference type="SAM" id="SignalP"/>
    </source>
</evidence>
<dbReference type="NCBIfam" id="TIGR01451">
    <property type="entry name" value="B_ant_repeat"/>
    <property type="match status" value="2"/>
</dbReference>
<evidence type="ECO:0000259" key="3">
    <source>
        <dbReference type="Pfam" id="PF01345"/>
    </source>
</evidence>
<feature type="domain" description="DUF11" evidence="3">
    <location>
        <begin position="416"/>
        <end position="502"/>
    </location>
</feature>